<reference evidence="5" key="1">
    <citation type="submission" date="2019-12" db="EMBL/GenBank/DDBJ databases">
        <authorList>
            <person name="Scholes J."/>
        </authorList>
    </citation>
    <scope>NUCLEOTIDE SEQUENCE</scope>
</reference>
<evidence type="ECO:0000256" key="4">
    <source>
        <dbReference type="ARBA" id="ARBA00023274"/>
    </source>
</evidence>
<evidence type="ECO:0000256" key="3">
    <source>
        <dbReference type="ARBA" id="ARBA00022980"/>
    </source>
</evidence>
<keyword evidence="2" id="KW-0833">Ubl conjugation pathway</keyword>
<dbReference type="EMBL" id="CACSLK010027837">
    <property type="protein sequence ID" value="CAA0832974.1"/>
    <property type="molecule type" value="Genomic_DNA"/>
</dbReference>
<dbReference type="SUPFAM" id="SSF46785">
    <property type="entry name" value="Winged helix' DNA-binding domain"/>
    <property type="match status" value="1"/>
</dbReference>
<keyword evidence="3 5" id="KW-0689">Ribosomal protein</keyword>
<comment type="similarity">
    <text evidence="1">Belongs to the eukaryotic ribosomal protein eS19 family.</text>
</comment>
<proteinExistence type="inferred from homology"/>
<name>A0A9N7NLJ7_STRHE</name>
<accession>A0A9N7NLJ7</accession>
<dbReference type="SUPFAM" id="SSF54236">
    <property type="entry name" value="Ubiquitin-like"/>
    <property type="match status" value="1"/>
</dbReference>
<keyword evidence="6" id="KW-1185">Reference proteome</keyword>
<dbReference type="InterPro" id="IPR001266">
    <property type="entry name" value="Ribosomal_eS19"/>
</dbReference>
<dbReference type="Pfam" id="PF01090">
    <property type="entry name" value="Ribosomal_S19e"/>
    <property type="match status" value="1"/>
</dbReference>
<dbReference type="GO" id="GO:0005840">
    <property type="term" value="C:ribosome"/>
    <property type="evidence" value="ECO:0007669"/>
    <property type="project" value="UniProtKB-KW"/>
</dbReference>
<evidence type="ECO:0000313" key="6">
    <source>
        <dbReference type="Proteomes" id="UP001153555"/>
    </source>
</evidence>
<dbReference type="AlphaFoldDB" id="A0A9N7NLJ7"/>
<dbReference type="Gene3D" id="1.10.10.10">
    <property type="entry name" value="Winged helix-like DNA-binding domain superfamily/Winged helix DNA-binding domain"/>
    <property type="match status" value="1"/>
</dbReference>
<dbReference type="InterPro" id="IPR039732">
    <property type="entry name" value="Hub1/Ubl5"/>
</dbReference>
<dbReference type="GO" id="GO:0006412">
    <property type="term" value="P:translation"/>
    <property type="evidence" value="ECO:0007669"/>
    <property type="project" value="InterPro"/>
</dbReference>
<organism evidence="5 6">
    <name type="scientific">Striga hermonthica</name>
    <name type="common">Purple witchweed</name>
    <name type="synonym">Buchnera hermonthica</name>
    <dbReference type="NCBI Taxonomy" id="68872"/>
    <lineage>
        <taxon>Eukaryota</taxon>
        <taxon>Viridiplantae</taxon>
        <taxon>Streptophyta</taxon>
        <taxon>Embryophyta</taxon>
        <taxon>Tracheophyta</taxon>
        <taxon>Spermatophyta</taxon>
        <taxon>Magnoliopsida</taxon>
        <taxon>eudicotyledons</taxon>
        <taxon>Gunneridae</taxon>
        <taxon>Pentapetalae</taxon>
        <taxon>asterids</taxon>
        <taxon>lamiids</taxon>
        <taxon>Lamiales</taxon>
        <taxon>Orobanchaceae</taxon>
        <taxon>Buchnereae</taxon>
        <taxon>Striga</taxon>
    </lineage>
</organism>
<dbReference type="PANTHER" id="PTHR13042">
    <property type="entry name" value="UBIQUITIN-LIKE PROTEIN 5"/>
    <property type="match status" value="1"/>
</dbReference>
<dbReference type="InterPro" id="IPR036388">
    <property type="entry name" value="WH-like_DNA-bd_sf"/>
</dbReference>
<dbReference type="InterPro" id="IPR029071">
    <property type="entry name" value="Ubiquitin-like_domsf"/>
</dbReference>
<protein>
    <submittedName>
        <fullName evidence="5">40S ribosomal protein S19-1</fullName>
    </submittedName>
</protein>
<evidence type="ECO:0000256" key="2">
    <source>
        <dbReference type="ARBA" id="ARBA00022786"/>
    </source>
</evidence>
<evidence type="ECO:0000256" key="1">
    <source>
        <dbReference type="ARBA" id="ARBA00010014"/>
    </source>
</evidence>
<evidence type="ECO:0000313" key="5">
    <source>
        <dbReference type="EMBL" id="CAA0832974.1"/>
    </source>
</evidence>
<gene>
    <name evidence="5" type="ORF">SHERM_28248</name>
</gene>
<dbReference type="GO" id="GO:0003735">
    <property type="term" value="F:structural constituent of ribosome"/>
    <property type="evidence" value="ECO:0007669"/>
    <property type="project" value="InterPro"/>
</dbReference>
<dbReference type="OrthoDB" id="3881at2759"/>
<dbReference type="Gene3D" id="3.10.20.90">
    <property type="entry name" value="Phosphatidylinositol 3-kinase Catalytic Subunit, Chain A, domain 1"/>
    <property type="match status" value="1"/>
</dbReference>
<sequence length="183" mass="21369">MNPFEAKPTHQVTEPVPDDCQGKKVRLKCNEDDTIGDLKKLVAAQTGTRADKIRIQKWCTIYNDHFIPQRLGGPRRHGTRALLQVAMATVKTVKDVSPHEFVKSYASHLKRLGKMELPDWTDLVKIDVLKELAPYDPDWYYIRASSMAREGRWCWCLLKDLWWKQEEWQPSAPFWQEQWVCGS</sequence>
<dbReference type="Proteomes" id="UP001153555">
    <property type="component" value="Unassembled WGS sequence"/>
</dbReference>
<dbReference type="InterPro" id="IPR036390">
    <property type="entry name" value="WH_DNA-bd_sf"/>
</dbReference>
<keyword evidence="4" id="KW-0687">Ribonucleoprotein</keyword>
<dbReference type="SMART" id="SM01413">
    <property type="entry name" value="Ribosomal_S19e"/>
    <property type="match status" value="1"/>
</dbReference>
<dbReference type="GO" id="GO:1990904">
    <property type="term" value="C:ribonucleoprotein complex"/>
    <property type="evidence" value="ECO:0007669"/>
    <property type="project" value="UniProtKB-KW"/>
</dbReference>
<comment type="caution">
    <text evidence="5">The sequence shown here is derived from an EMBL/GenBank/DDBJ whole genome shotgun (WGS) entry which is preliminary data.</text>
</comment>